<dbReference type="NCBIfam" id="NF046120">
    <property type="entry name" value="lipo_SCO0607"/>
    <property type="match status" value="1"/>
</dbReference>
<keyword evidence="2" id="KW-0449">Lipoprotein</keyword>
<evidence type="ECO:0000256" key="1">
    <source>
        <dbReference type="SAM" id="SignalP"/>
    </source>
</evidence>
<evidence type="ECO:0000313" key="2">
    <source>
        <dbReference type="EMBL" id="GGO47457.1"/>
    </source>
</evidence>
<protein>
    <submittedName>
        <fullName evidence="2">Lipoprotein</fullName>
    </submittedName>
</protein>
<reference evidence="3" key="1">
    <citation type="journal article" date="2019" name="Int. J. Syst. Evol. Microbiol.">
        <title>The Global Catalogue of Microorganisms (GCM) 10K type strain sequencing project: providing services to taxonomists for standard genome sequencing and annotation.</title>
        <authorList>
            <consortium name="The Broad Institute Genomics Platform"/>
            <consortium name="The Broad Institute Genome Sequencing Center for Infectious Disease"/>
            <person name="Wu L."/>
            <person name="Ma J."/>
        </authorList>
    </citation>
    <scope>NUCLEOTIDE SEQUENCE [LARGE SCALE GENOMIC DNA]</scope>
    <source>
        <strain evidence="3">CGMCC 4.7178</strain>
    </source>
</reference>
<dbReference type="Proteomes" id="UP000631535">
    <property type="component" value="Unassembled WGS sequence"/>
</dbReference>
<comment type="caution">
    <text evidence="2">The sequence shown here is derived from an EMBL/GenBank/DDBJ whole genome shotgun (WGS) entry which is preliminary data.</text>
</comment>
<keyword evidence="1" id="KW-0732">Signal</keyword>
<feature type="chain" id="PRO_5047518032" evidence="1">
    <location>
        <begin position="23"/>
        <end position="100"/>
    </location>
</feature>
<proteinExistence type="predicted"/>
<keyword evidence="3" id="KW-1185">Reference proteome</keyword>
<evidence type="ECO:0000313" key="3">
    <source>
        <dbReference type="Proteomes" id="UP000631535"/>
    </source>
</evidence>
<sequence>MQKKKTAFRNFPGALAAAGVLAAFLAAGCTLQDRVCRSEEYPVKAVGGTTGKTCVPDGEEPPDGYVRYPKGKVPQYVDDKWDTYWSTVVVDENGDIVDKK</sequence>
<name>A0ABQ2M6V8_9ACTN</name>
<dbReference type="RefSeq" id="WP_189036746.1">
    <property type="nucleotide sequence ID" value="NZ_BMMP01000005.1"/>
</dbReference>
<dbReference type="PROSITE" id="PS51257">
    <property type="entry name" value="PROKAR_LIPOPROTEIN"/>
    <property type="match status" value="1"/>
</dbReference>
<feature type="signal peptide" evidence="1">
    <location>
        <begin position="1"/>
        <end position="22"/>
    </location>
</feature>
<dbReference type="EMBL" id="BMMP01000005">
    <property type="protein sequence ID" value="GGO47457.1"/>
    <property type="molecule type" value="Genomic_DNA"/>
</dbReference>
<dbReference type="InterPro" id="IPR058119">
    <property type="entry name" value="SCO0607-like"/>
</dbReference>
<gene>
    <name evidence="2" type="ORF">GCM10012287_20160</name>
</gene>
<organism evidence="2 3">
    <name type="scientific">Streptomyces daqingensis</name>
    <dbReference type="NCBI Taxonomy" id="1472640"/>
    <lineage>
        <taxon>Bacteria</taxon>
        <taxon>Bacillati</taxon>
        <taxon>Actinomycetota</taxon>
        <taxon>Actinomycetes</taxon>
        <taxon>Kitasatosporales</taxon>
        <taxon>Streptomycetaceae</taxon>
        <taxon>Streptomyces</taxon>
    </lineage>
</organism>
<accession>A0ABQ2M6V8</accession>